<dbReference type="EMBL" id="JABFTP020000021">
    <property type="protein sequence ID" value="KAL3268901.1"/>
    <property type="molecule type" value="Genomic_DNA"/>
</dbReference>
<protein>
    <submittedName>
        <fullName evidence="1">Uncharacterized protein</fullName>
    </submittedName>
</protein>
<evidence type="ECO:0000313" key="2">
    <source>
        <dbReference type="Proteomes" id="UP001516400"/>
    </source>
</evidence>
<dbReference type="AlphaFoldDB" id="A0ABD2MS26"/>
<name>A0ABD2MS26_9CUCU</name>
<dbReference type="Proteomes" id="UP001516400">
    <property type="component" value="Unassembled WGS sequence"/>
</dbReference>
<accession>A0ABD2MS26</accession>
<organism evidence="1 2">
    <name type="scientific">Cryptolaemus montrouzieri</name>
    <dbReference type="NCBI Taxonomy" id="559131"/>
    <lineage>
        <taxon>Eukaryota</taxon>
        <taxon>Metazoa</taxon>
        <taxon>Ecdysozoa</taxon>
        <taxon>Arthropoda</taxon>
        <taxon>Hexapoda</taxon>
        <taxon>Insecta</taxon>
        <taxon>Pterygota</taxon>
        <taxon>Neoptera</taxon>
        <taxon>Endopterygota</taxon>
        <taxon>Coleoptera</taxon>
        <taxon>Polyphaga</taxon>
        <taxon>Cucujiformia</taxon>
        <taxon>Coccinelloidea</taxon>
        <taxon>Coccinellidae</taxon>
        <taxon>Scymninae</taxon>
        <taxon>Scymnini</taxon>
        <taxon>Cryptolaemus</taxon>
    </lineage>
</organism>
<keyword evidence="2" id="KW-1185">Reference proteome</keyword>
<gene>
    <name evidence="1" type="ORF">HHI36_007988</name>
</gene>
<comment type="caution">
    <text evidence="1">The sequence shown here is derived from an EMBL/GenBank/DDBJ whole genome shotgun (WGS) entry which is preliminary data.</text>
</comment>
<sequence length="145" mass="16589">MVHIQVCITISDEVFENLKENVGQWSCESCSSSVVDDDPTMISGLNDVMKKLSKMERKNNLLLDWLDKVTEENQLLKSELGDIKNQVETLSGRLESNTEEVLAEMKDREYRARNIIVYNLDESKHADLDERIKHDKNEVVDGGTC</sequence>
<evidence type="ECO:0000313" key="1">
    <source>
        <dbReference type="EMBL" id="KAL3268901.1"/>
    </source>
</evidence>
<reference evidence="1 2" key="1">
    <citation type="journal article" date="2021" name="BMC Biol.">
        <title>Horizontally acquired antibacterial genes associated with adaptive radiation of ladybird beetles.</title>
        <authorList>
            <person name="Li H.S."/>
            <person name="Tang X.F."/>
            <person name="Huang Y.H."/>
            <person name="Xu Z.Y."/>
            <person name="Chen M.L."/>
            <person name="Du X.Y."/>
            <person name="Qiu B.Y."/>
            <person name="Chen P.T."/>
            <person name="Zhang W."/>
            <person name="Slipinski A."/>
            <person name="Escalona H.E."/>
            <person name="Waterhouse R.M."/>
            <person name="Zwick A."/>
            <person name="Pang H."/>
        </authorList>
    </citation>
    <scope>NUCLEOTIDE SEQUENCE [LARGE SCALE GENOMIC DNA]</scope>
    <source>
        <strain evidence="1">SYSU2018</strain>
    </source>
</reference>
<proteinExistence type="predicted"/>